<accession>E6MK09</accession>
<dbReference type="GO" id="GO:0016787">
    <property type="term" value="F:hydrolase activity"/>
    <property type="evidence" value="ECO:0007669"/>
    <property type="project" value="UniProtKB-KW"/>
</dbReference>
<dbReference type="GO" id="GO:0004519">
    <property type="term" value="F:endonuclease activity"/>
    <property type="evidence" value="ECO:0007669"/>
    <property type="project" value="UniProtKB-UniRule"/>
</dbReference>
<dbReference type="InterPro" id="IPR033114">
    <property type="entry name" value="HNH_CAS9"/>
</dbReference>
<dbReference type="PROSITE" id="PS51749">
    <property type="entry name" value="HNH_CAS9"/>
    <property type="match status" value="1"/>
</dbReference>
<evidence type="ECO:0000256" key="4">
    <source>
        <dbReference type="ARBA" id="ARBA00022723"/>
    </source>
</evidence>
<evidence type="ECO:0000256" key="7">
    <source>
        <dbReference type="ARBA" id="ARBA00022842"/>
    </source>
</evidence>
<dbReference type="Proteomes" id="UP000004754">
    <property type="component" value="Unassembled WGS sequence"/>
</dbReference>
<comment type="caution">
    <text evidence="15">The sequence shown here is derived from an EMBL/GenBank/DDBJ whole genome shotgun (WGS) entry which is preliminary data.</text>
</comment>
<evidence type="ECO:0000313" key="16">
    <source>
        <dbReference type="Proteomes" id="UP000004754"/>
    </source>
</evidence>
<reference evidence="15 16" key="1">
    <citation type="submission" date="2010-12" db="EMBL/GenBank/DDBJ databases">
        <authorList>
            <person name="Muzny D."/>
            <person name="Qin X."/>
            <person name="Deng J."/>
            <person name="Jiang H."/>
            <person name="Liu Y."/>
            <person name="Qu J."/>
            <person name="Song X.-Z."/>
            <person name="Zhang L."/>
            <person name="Thornton R."/>
            <person name="Coyle M."/>
            <person name="Francisco L."/>
            <person name="Jackson L."/>
            <person name="Javaid M."/>
            <person name="Korchina V."/>
            <person name="Kovar C."/>
            <person name="Mata R."/>
            <person name="Mathew T."/>
            <person name="Ngo R."/>
            <person name="Nguyen L."/>
            <person name="Nguyen N."/>
            <person name="Okwuonu G."/>
            <person name="Ongeri F."/>
            <person name="Pham C."/>
            <person name="Simmons D."/>
            <person name="Wilczek-Boney K."/>
            <person name="Hale W."/>
            <person name="Jakkamsetti A."/>
            <person name="Pham P."/>
            <person name="Ruth R."/>
            <person name="San Lucas F."/>
            <person name="Warren J."/>
            <person name="Zhang J."/>
            <person name="Zhao Z."/>
            <person name="Zhou C."/>
            <person name="Zhu D."/>
            <person name="Lee S."/>
            <person name="Bess C."/>
            <person name="Blankenburg K."/>
            <person name="Forbes L."/>
            <person name="Fu Q."/>
            <person name="Gubbala S."/>
            <person name="Hirani K."/>
            <person name="Jayaseelan J.C."/>
            <person name="Lara F."/>
            <person name="Munidasa M."/>
            <person name="Palculict T."/>
            <person name="Patil S."/>
            <person name="Pu L.-L."/>
            <person name="Saada N."/>
            <person name="Tang L."/>
            <person name="Weissenberger G."/>
            <person name="Zhu Y."/>
            <person name="Hemphill L."/>
            <person name="Shang Y."/>
            <person name="Youmans B."/>
            <person name="Ayvaz T."/>
            <person name="Ross M."/>
            <person name="Santibanez J."/>
            <person name="Aqrawi P."/>
            <person name="Gross S."/>
            <person name="Joshi V."/>
            <person name="Fowler G."/>
            <person name="Nazareth L."/>
            <person name="Reid J."/>
            <person name="Worley K."/>
            <person name="Petrosino J."/>
            <person name="Highlander S."/>
            <person name="Gibbs R."/>
        </authorList>
    </citation>
    <scope>NUCLEOTIDE SEQUENCE [LARGE SCALE GENOMIC DNA]</scope>
    <source>
        <strain evidence="15 16">ATCC 23263</strain>
    </source>
</reference>
<keyword evidence="4" id="KW-0479">Metal-binding</keyword>
<evidence type="ECO:0000313" key="15">
    <source>
        <dbReference type="EMBL" id="EFV00528.1"/>
    </source>
</evidence>
<evidence type="ECO:0000256" key="8">
    <source>
        <dbReference type="ARBA" id="ARBA00022884"/>
    </source>
</evidence>
<dbReference type="EMBL" id="AEQN01000033">
    <property type="protein sequence ID" value="EFV00528.1"/>
    <property type="molecule type" value="Genomic_DNA"/>
</dbReference>
<evidence type="ECO:0000256" key="10">
    <source>
        <dbReference type="ARBA" id="ARBA00023125"/>
    </source>
</evidence>
<sequence length="770" mass="88892">MAKGYFASDEEIDFSGVDDGFKNTLSSHQKFKEIFDVEVLNDWQKSMSEKIIFWATVYGDSKKFLKERLEDAYGNELDQKQIKRILGLRFKDWGRLSEAFLNLEGKNSKTNQSQTIIEALWNGDGTNNFNLMELLSSQFTYRDTLKKRALKGEKTLTNITYEDLSDLYLSPSVRRMVWQTILIVKELRQVLGAGPAKIFIEMARDVTLKAGTRTTSRRQQLLDLYKNVQTESRNWVEEIETQEESRFRSKKIFLYYTQMGQCMYTGEPIVFKDLFNRNLYDIDHIYPRHFVKDDSLINNLVLVKKQANSHKSDTFPIENSIQQARRDFWKWLSEKGLISREKFNRLTRRTSFSDEELAGFISRQIVETRQGTKAVAQIFENALPDSEVVYVKAGNVSDFRHHFNLLKCREINDLHHAQDAYLNVVVGNVYHTKFTKNPINFIKGYRKDRKAYAYHMDQIFDHPVKRNDIIAWQTDKNQSIATVKKVMAKGTPLVTRMSYEEHGELSNQNICSAKAAQKAEGKGYLPIKNSERLSNTQRYGGYNKYAGSYFFLVEHTLKKNRVRTIETMPLFLRDTIKTSKDLLKYCCESLKLEAPSIRVMKIKMGSLLSVNGAFVYLTGRSGKKLITPNGFQLILPQKWQDYIRLLIKTKDSPDDVEGISGGKNIEFYDILVEKHTKTCLKNRPNPIGEKLREWRNDFIALDNQKQSDILLEILKLTTFDNSGADLRAIGGKNQSGVSTIGKKISSQKSVVLVHRSVTGIFEKQVDLLSI</sequence>
<comment type="cofactor">
    <cofactor evidence="1">
        <name>Mg(2+)</name>
        <dbReference type="ChEBI" id="CHEBI:18420"/>
    </cofactor>
</comment>
<dbReference type="RefSeq" id="WP_006599766.1">
    <property type="nucleotide sequence ID" value="NZ_GL622359.1"/>
</dbReference>
<evidence type="ECO:0000259" key="14">
    <source>
        <dbReference type="PROSITE" id="PS51749"/>
    </source>
</evidence>
<evidence type="ECO:0000256" key="9">
    <source>
        <dbReference type="ARBA" id="ARBA00023118"/>
    </source>
</evidence>
<organism evidence="15 16">
    <name type="scientific">Pseudoramibacter alactolyticus ATCC 23263</name>
    <dbReference type="NCBI Taxonomy" id="887929"/>
    <lineage>
        <taxon>Bacteria</taxon>
        <taxon>Bacillati</taxon>
        <taxon>Bacillota</taxon>
        <taxon>Clostridia</taxon>
        <taxon>Eubacteriales</taxon>
        <taxon>Eubacteriaceae</taxon>
        <taxon>Pseudoramibacter</taxon>
    </lineage>
</organism>
<dbReference type="eggNOG" id="COG3513">
    <property type="taxonomic scope" value="Bacteria"/>
</dbReference>
<keyword evidence="3 13" id="KW-0540">Nuclease</keyword>
<protein>
    <submittedName>
        <fullName evidence="15">Putative CRISPR-associated protein, Csn1 family</fullName>
    </submittedName>
</protein>
<dbReference type="HOGENOM" id="CLU_017619_0_0_9"/>
<name>E6MK09_9FIRM</name>
<keyword evidence="7" id="KW-0460">Magnesium</keyword>
<keyword evidence="16" id="KW-1185">Reference proteome</keyword>
<dbReference type="InterPro" id="IPR003615">
    <property type="entry name" value="HNH_nuc"/>
</dbReference>
<keyword evidence="10 13" id="KW-0238">DNA-binding</keyword>
<dbReference type="GO" id="GO:0046872">
    <property type="term" value="F:metal ion binding"/>
    <property type="evidence" value="ECO:0007669"/>
    <property type="project" value="UniProtKB-KW"/>
</dbReference>
<evidence type="ECO:0000256" key="5">
    <source>
        <dbReference type="ARBA" id="ARBA00022759"/>
    </source>
</evidence>
<dbReference type="Pfam" id="PF16595">
    <property type="entry name" value="Cas9_PI"/>
    <property type="match status" value="1"/>
</dbReference>
<dbReference type="STRING" id="887929.HMP0721_2344"/>
<dbReference type="GO" id="GO:0003723">
    <property type="term" value="F:RNA binding"/>
    <property type="evidence" value="ECO:0007669"/>
    <property type="project" value="UniProtKB-UniRule"/>
</dbReference>
<dbReference type="InterPro" id="IPR032237">
    <property type="entry name" value="Cas9_PI"/>
</dbReference>
<evidence type="ECO:0000256" key="1">
    <source>
        <dbReference type="ARBA" id="ARBA00001946"/>
    </source>
</evidence>
<dbReference type="InterPro" id="IPR055228">
    <property type="entry name" value="Cas9_RuvC"/>
</dbReference>
<evidence type="ECO:0000256" key="3">
    <source>
        <dbReference type="ARBA" id="ARBA00022722"/>
    </source>
</evidence>
<evidence type="ECO:0000256" key="2">
    <source>
        <dbReference type="ARBA" id="ARBA00005244"/>
    </source>
</evidence>
<feature type="domain" description="HNH Cas9-type" evidence="14">
    <location>
        <begin position="207"/>
        <end position="365"/>
    </location>
</feature>
<proteinExistence type="inferred from homology"/>
<keyword evidence="8" id="KW-0694">RNA-binding</keyword>
<keyword evidence="9" id="KW-0051">Antiviral defense</keyword>
<dbReference type="Pfam" id="PF13395">
    <property type="entry name" value="HNH_4"/>
    <property type="match status" value="1"/>
</dbReference>
<keyword evidence="11" id="KW-0464">Manganese</keyword>
<evidence type="ECO:0000256" key="6">
    <source>
        <dbReference type="ARBA" id="ARBA00022801"/>
    </source>
</evidence>
<comment type="similarity">
    <text evidence="2">Belongs to the CRISPR-associated protein Cas9 family. Subtype II-A subfamily.</text>
</comment>
<keyword evidence="6 13" id="KW-0378">Hydrolase</keyword>
<keyword evidence="5 13" id="KW-0255">Endonuclease</keyword>
<gene>
    <name evidence="15" type="ORF">HMP0721_2344</name>
</gene>
<dbReference type="NCBIfam" id="TIGR01865">
    <property type="entry name" value="cas_Csn1"/>
    <property type="match status" value="1"/>
</dbReference>
<dbReference type="InterPro" id="IPR028629">
    <property type="entry name" value="Cas9"/>
</dbReference>
<dbReference type="AlphaFoldDB" id="E6MK09"/>
<comment type="subunit">
    <text evidence="12">Monomer. Binds crRNA and tracrRNA.</text>
</comment>
<evidence type="ECO:0000256" key="11">
    <source>
        <dbReference type="ARBA" id="ARBA00023211"/>
    </source>
</evidence>
<dbReference type="Pfam" id="PF22702">
    <property type="entry name" value="Cas9_RuvC"/>
    <property type="match status" value="1"/>
</dbReference>
<dbReference type="Gene3D" id="1.10.30.50">
    <property type="match status" value="1"/>
</dbReference>
<dbReference type="GO" id="GO:0051607">
    <property type="term" value="P:defense response to virus"/>
    <property type="evidence" value="ECO:0007669"/>
    <property type="project" value="UniProtKB-KW"/>
</dbReference>
<dbReference type="GO" id="GO:0003677">
    <property type="term" value="F:DNA binding"/>
    <property type="evidence" value="ECO:0007669"/>
    <property type="project" value="UniProtKB-UniRule"/>
</dbReference>
<evidence type="ECO:0000256" key="12">
    <source>
        <dbReference type="ARBA" id="ARBA00046380"/>
    </source>
</evidence>
<evidence type="ECO:0000256" key="13">
    <source>
        <dbReference type="PROSITE-ProRule" id="PRU01085"/>
    </source>
</evidence>